<comment type="subcellular location">
    <subcellularLocation>
        <location evidence="1">Cell outer membrane</location>
    </subcellularLocation>
</comment>
<keyword evidence="3" id="KW-0998">Cell outer membrane</keyword>
<gene>
    <name evidence="4" type="ORF">H8M03_08095</name>
</gene>
<dbReference type="RefSeq" id="WP_187478951.1">
    <property type="nucleotide sequence ID" value="NZ_CP060697.1"/>
</dbReference>
<name>A0A7G9L046_9SPHN</name>
<dbReference type="GO" id="GO:0009279">
    <property type="term" value="C:cell outer membrane"/>
    <property type="evidence" value="ECO:0007669"/>
    <property type="project" value="UniProtKB-SubCell"/>
</dbReference>
<keyword evidence="4" id="KW-0675">Receptor</keyword>
<dbReference type="Proteomes" id="UP000515861">
    <property type="component" value="Chromosome"/>
</dbReference>
<evidence type="ECO:0000313" key="4">
    <source>
        <dbReference type="EMBL" id="QNM81995.1"/>
    </source>
</evidence>
<evidence type="ECO:0000256" key="2">
    <source>
        <dbReference type="ARBA" id="ARBA00023136"/>
    </source>
</evidence>
<dbReference type="AlphaFoldDB" id="A0A7G9L046"/>
<keyword evidence="2" id="KW-0472">Membrane</keyword>
<reference evidence="4 5" key="1">
    <citation type="submission" date="2020-08" db="EMBL/GenBank/DDBJ databases">
        <title>Sphingomonas sp. sand1-3 16S ribosomal RNA gene Genome sequencing and assembly.</title>
        <authorList>
            <person name="Kang M."/>
        </authorList>
    </citation>
    <scope>NUCLEOTIDE SEQUENCE [LARGE SCALE GENOMIC DNA]</scope>
    <source>
        <strain evidence="5">sand1-3</strain>
    </source>
</reference>
<dbReference type="Gene3D" id="2.40.170.20">
    <property type="entry name" value="TonB-dependent receptor, beta-barrel domain"/>
    <property type="match status" value="1"/>
</dbReference>
<protein>
    <submittedName>
        <fullName evidence="4">TonB-dependent receptor</fullName>
    </submittedName>
</protein>
<dbReference type="InterPro" id="IPR036942">
    <property type="entry name" value="Beta-barrel_TonB_sf"/>
</dbReference>
<sequence>MLAILLAGSAGPLGASTGAATAESADGQAVPDETIPEIIVYGERLFPDVQPERSLDEEAIESYGVGTIDELIANLQAEVGNDEDAPLLIVNGERLNDLSEIGEFPVEVLRNVQVLPRGSAVRLGGKSGQRVVSLALKKQVRTVTVSGSQKLATDGNWNATEGETIFTHIRGNTRANIGIRGRDEDRLLESDRGIVQPDPFLPYAAGGNVVGYPFIGGEIDPALSAIAGQIVTVTPVPAGASPTLAGFAANANVPAVTGLGRFRTLRPDSANYEFNGTANTRLAPWLTANAAVRVGRTTTDGIRGLASGLFVLPFDNPASPFSRDVGLLYYGDPLHYRGRRSGGDFNLTFNGTFGRWIGNLNARHSYSRDLSTNDVLVQSGAIPIADGTNPFAGAPALALTSSQASSRLRNSAAQASFTGPLATLPAGTVTATIEGRLASYRLRAKSSFLPGGSAATFNRNEQSVRGALDIPLTSSGGFLKQAGNTSATVEIGRTHFSDVGSLDRYALGLTWEPVAALRLRASIEQANGPPSAQILANPVIITPESRVFDPLTGETVDVTQITGGNPDLFAEKVRIKRLGALLRAVPRLNLQFNAEYTDTDRRNFVSALPEASAAVMLAFPDRFIRDANGVLTAIDLRPVNFDSEREKRFRWGFNLNTKLTNPPPPKNAEARKAPTLLQVSANHTVILSDEIRIRPGIDPVDLLGGGAIGIAGGRVRHQIDGTAAVTAGGLGARVGLLYRGASSLDTRIGGVSDSIRFSPLTIVNLRVYADARRFLKAQKWARGLRLSVDVVNLFNDRQRVRDSQGGVPLQYQPGYRDPLGRTIEFEIRKVF</sequence>
<dbReference type="PANTHER" id="PTHR47234">
    <property type="match status" value="1"/>
</dbReference>
<proteinExistence type="predicted"/>
<dbReference type="KEGG" id="ssau:H8M03_08095"/>
<accession>A0A7G9L046</accession>
<dbReference type="SUPFAM" id="SSF56935">
    <property type="entry name" value="Porins"/>
    <property type="match status" value="1"/>
</dbReference>
<evidence type="ECO:0000256" key="1">
    <source>
        <dbReference type="ARBA" id="ARBA00004442"/>
    </source>
</evidence>
<evidence type="ECO:0000313" key="5">
    <source>
        <dbReference type="Proteomes" id="UP000515861"/>
    </source>
</evidence>
<keyword evidence="5" id="KW-1185">Reference proteome</keyword>
<evidence type="ECO:0000256" key="3">
    <source>
        <dbReference type="ARBA" id="ARBA00023237"/>
    </source>
</evidence>
<dbReference type="EMBL" id="CP060697">
    <property type="protein sequence ID" value="QNM81995.1"/>
    <property type="molecule type" value="Genomic_DNA"/>
</dbReference>
<dbReference type="PANTHER" id="PTHR47234:SF1">
    <property type="entry name" value="TONB-DEPENDENT RECEPTOR"/>
    <property type="match status" value="1"/>
</dbReference>
<organism evidence="4 5">
    <name type="scientific">Sphingomonas sabuli</name>
    <dbReference type="NCBI Taxonomy" id="2764186"/>
    <lineage>
        <taxon>Bacteria</taxon>
        <taxon>Pseudomonadati</taxon>
        <taxon>Pseudomonadota</taxon>
        <taxon>Alphaproteobacteria</taxon>
        <taxon>Sphingomonadales</taxon>
        <taxon>Sphingomonadaceae</taxon>
        <taxon>Sphingomonas</taxon>
    </lineage>
</organism>